<feature type="disulfide bond" evidence="8">
    <location>
        <begin position="48"/>
        <end position="63"/>
    </location>
</feature>
<keyword evidence="5" id="KW-0472">Membrane</keyword>
<evidence type="ECO:0000256" key="8">
    <source>
        <dbReference type="PROSITE-ProRule" id="PRU00124"/>
    </source>
</evidence>
<dbReference type="SUPFAM" id="SSF57424">
    <property type="entry name" value="LDL receptor-like module"/>
    <property type="match status" value="2"/>
</dbReference>
<feature type="disulfide bond" evidence="8">
    <location>
        <begin position="36"/>
        <end position="54"/>
    </location>
</feature>
<gene>
    <name evidence="10" type="ORF">AVEN_10301_1</name>
</gene>
<evidence type="ECO:0000256" key="6">
    <source>
        <dbReference type="ARBA" id="ARBA00023157"/>
    </source>
</evidence>
<dbReference type="InterPro" id="IPR050685">
    <property type="entry name" value="LDLR"/>
</dbReference>
<evidence type="ECO:0000256" key="3">
    <source>
        <dbReference type="ARBA" id="ARBA00022737"/>
    </source>
</evidence>
<proteinExistence type="predicted"/>
<evidence type="ECO:0000256" key="9">
    <source>
        <dbReference type="SAM" id="SignalP"/>
    </source>
</evidence>
<dbReference type="GO" id="GO:0016192">
    <property type="term" value="P:vesicle-mediated transport"/>
    <property type="evidence" value="ECO:0007669"/>
    <property type="project" value="UniProtKB-ARBA"/>
</dbReference>
<feature type="signal peptide" evidence="9">
    <location>
        <begin position="1"/>
        <end position="25"/>
    </location>
</feature>
<dbReference type="Gene3D" id="4.10.400.10">
    <property type="entry name" value="Low-density Lipoprotein Receptor"/>
    <property type="match status" value="2"/>
</dbReference>
<comment type="caution">
    <text evidence="8">Lacks conserved residue(s) required for the propagation of feature annotation.</text>
</comment>
<evidence type="ECO:0000313" key="10">
    <source>
        <dbReference type="EMBL" id="GBM63914.1"/>
    </source>
</evidence>
<keyword evidence="11" id="KW-1185">Reference proteome</keyword>
<evidence type="ECO:0000256" key="7">
    <source>
        <dbReference type="ARBA" id="ARBA00023180"/>
    </source>
</evidence>
<keyword evidence="2" id="KW-0812">Transmembrane</keyword>
<dbReference type="AlphaFoldDB" id="A0A4Y2HF35"/>
<feature type="disulfide bond" evidence="8">
    <location>
        <begin position="68"/>
        <end position="80"/>
    </location>
</feature>
<dbReference type="CDD" id="cd00112">
    <property type="entry name" value="LDLa"/>
    <property type="match status" value="2"/>
</dbReference>
<evidence type="ECO:0000313" key="11">
    <source>
        <dbReference type="Proteomes" id="UP000499080"/>
    </source>
</evidence>
<evidence type="ECO:0000256" key="5">
    <source>
        <dbReference type="ARBA" id="ARBA00023136"/>
    </source>
</evidence>
<comment type="caution">
    <text evidence="10">The sequence shown here is derived from an EMBL/GenBank/DDBJ whole genome shotgun (WGS) entry which is preliminary data.</text>
</comment>
<protein>
    <submittedName>
        <fullName evidence="10">Uncharacterized protein</fullName>
    </submittedName>
</protein>
<keyword evidence="6 8" id="KW-1015">Disulfide bond</keyword>
<dbReference type="GO" id="GO:0005886">
    <property type="term" value="C:plasma membrane"/>
    <property type="evidence" value="ECO:0007669"/>
    <property type="project" value="TreeGrafter"/>
</dbReference>
<name>A0A4Y2HF35_ARAVE</name>
<dbReference type="FunFam" id="4.10.400.10:FF:000065">
    <property type="entry name" value="Transmembrane protease serine 7"/>
    <property type="match status" value="1"/>
</dbReference>
<evidence type="ECO:0000256" key="2">
    <source>
        <dbReference type="ARBA" id="ARBA00022692"/>
    </source>
</evidence>
<dbReference type="Pfam" id="PF00057">
    <property type="entry name" value="Ldl_recept_a"/>
    <property type="match status" value="2"/>
</dbReference>
<feature type="disulfide bond" evidence="8">
    <location>
        <begin position="29"/>
        <end position="41"/>
    </location>
</feature>
<comment type="subcellular location">
    <subcellularLocation>
        <location evidence="1">Membrane</location>
        <topology evidence="1">Single-pass membrane protein</topology>
    </subcellularLocation>
</comment>
<dbReference type="Proteomes" id="UP000499080">
    <property type="component" value="Unassembled WGS sequence"/>
</dbReference>
<dbReference type="InterPro" id="IPR036055">
    <property type="entry name" value="LDL_receptor-like_sf"/>
</dbReference>
<organism evidence="10 11">
    <name type="scientific">Araneus ventricosus</name>
    <name type="common">Orbweaver spider</name>
    <name type="synonym">Epeira ventricosa</name>
    <dbReference type="NCBI Taxonomy" id="182803"/>
    <lineage>
        <taxon>Eukaryota</taxon>
        <taxon>Metazoa</taxon>
        <taxon>Ecdysozoa</taxon>
        <taxon>Arthropoda</taxon>
        <taxon>Chelicerata</taxon>
        <taxon>Arachnida</taxon>
        <taxon>Araneae</taxon>
        <taxon>Araneomorphae</taxon>
        <taxon>Entelegynae</taxon>
        <taxon>Araneoidea</taxon>
        <taxon>Araneidae</taxon>
        <taxon>Araneus</taxon>
    </lineage>
</organism>
<reference evidence="10 11" key="1">
    <citation type="journal article" date="2019" name="Sci. Rep.">
        <title>Orb-weaving spider Araneus ventricosus genome elucidates the spidroin gene catalogue.</title>
        <authorList>
            <person name="Kono N."/>
            <person name="Nakamura H."/>
            <person name="Ohtoshi R."/>
            <person name="Moran D.A.P."/>
            <person name="Shinohara A."/>
            <person name="Yoshida Y."/>
            <person name="Fujiwara M."/>
            <person name="Mori M."/>
            <person name="Tomita M."/>
            <person name="Arakawa K."/>
        </authorList>
    </citation>
    <scope>NUCLEOTIDE SEQUENCE [LARGE SCALE GENOMIC DNA]</scope>
</reference>
<keyword evidence="9" id="KW-0732">Signal</keyword>
<keyword evidence="4" id="KW-1133">Transmembrane helix</keyword>
<dbReference type="PROSITE" id="PS50068">
    <property type="entry name" value="LDLRA_2"/>
    <property type="match status" value="2"/>
</dbReference>
<keyword evidence="3" id="KW-0677">Repeat</keyword>
<feature type="chain" id="PRO_5021225922" evidence="9">
    <location>
        <begin position="26"/>
        <end position="130"/>
    </location>
</feature>
<keyword evidence="7" id="KW-0325">Glycoprotein</keyword>
<dbReference type="SMART" id="SM00192">
    <property type="entry name" value="LDLa"/>
    <property type="match status" value="2"/>
</dbReference>
<dbReference type="PRINTS" id="PR00261">
    <property type="entry name" value="LDLRECEPTOR"/>
</dbReference>
<dbReference type="PANTHER" id="PTHR24270">
    <property type="entry name" value="LOW-DENSITY LIPOPROTEIN RECEPTOR-RELATED"/>
    <property type="match status" value="1"/>
</dbReference>
<evidence type="ECO:0000256" key="4">
    <source>
        <dbReference type="ARBA" id="ARBA00022989"/>
    </source>
</evidence>
<dbReference type="OrthoDB" id="19606at2759"/>
<sequence length="130" mass="14450">MSRKISLEVALASFLAGAFLFYADASTQCASAEFKCPNGRCTSITNLCDGDNDCKDNSDEEFCGSFPCHPSVFRCLNRKCITRRWFCAGSTDRCGDNSNVQYCSKFQLIAENLSKHFIFGSFCTLETRGE</sequence>
<evidence type="ECO:0000256" key="1">
    <source>
        <dbReference type="ARBA" id="ARBA00004167"/>
    </source>
</evidence>
<dbReference type="InterPro" id="IPR002172">
    <property type="entry name" value="LDrepeatLR_classA_rpt"/>
</dbReference>
<dbReference type="EMBL" id="BGPR01001898">
    <property type="protein sequence ID" value="GBM63914.1"/>
    <property type="molecule type" value="Genomic_DNA"/>
</dbReference>
<accession>A0A4Y2HF35</accession>